<evidence type="ECO:0000313" key="3">
    <source>
        <dbReference type="Proteomes" id="UP000233837"/>
    </source>
</evidence>
<gene>
    <name evidence="2" type="ORF">MA16_Dca027579</name>
</gene>
<accession>A0A2I0XA55</accession>
<keyword evidence="3" id="KW-1185">Reference proteome</keyword>
<organism evidence="2 3">
    <name type="scientific">Dendrobium catenatum</name>
    <dbReference type="NCBI Taxonomy" id="906689"/>
    <lineage>
        <taxon>Eukaryota</taxon>
        <taxon>Viridiplantae</taxon>
        <taxon>Streptophyta</taxon>
        <taxon>Embryophyta</taxon>
        <taxon>Tracheophyta</taxon>
        <taxon>Spermatophyta</taxon>
        <taxon>Magnoliopsida</taxon>
        <taxon>Liliopsida</taxon>
        <taxon>Asparagales</taxon>
        <taxon>Orchidaceae</taxon>
        <taxon>Epidendroideae</taxon>
        <taxon>Malaxideae</taxon>
        <taxon>Dendrobiinae</taxon>
        <taxon>Dendrobium</taxon>
    </lineage>
</organism>
<evidence type="ECO:0000256" key="1">
    <source>
        <dbReference type="SAM" id="MobiDB-lite"/>
    </source>
</evidence>
<name>A0A2I0XA55_9ASPA</name>
<dbReference type="Proteomes" id="UP000233837">
    <property type="component" value="Unassembled WGS sequence"/>
</dbReference>
<dbReference type="AlphaFoldDB" id="A0A2I0XA55"/>
<sequence>MEWSWKQRACLPLIDTNGRRSKPSSQDSRRSDMNGAEPVRDYGIFCLSSAGFQRKIGMGFGCYS</sequence>
<evidence type="ECO:0000313" key="2">
    <source>
        <dbReference type="EMBL" id="PKU84799.1"/>
    </source>
</evidence>
<reference evidence="2 3" key="2">
    <citation type="journal article" date="2017" name="Nature">
        <title>The Apostasia genome and the evolution of orchids.</title>
        <authorList>
            <person name="Zhang G.Q."/>
            <person name="Liu K.W."/>
            <person name="Li Z."/>
            <person name="Lohaus R."/>
            <person name="Hsiao Y.Y."/>
            <person name="Niu S.C."/>
            <person name="Wang J.Y."/>
            <person name="Lin Y.C."/>
            <person name="Xu Q."/>
            <person name="Chen L.J."/>
            <person name="Yoshida K."/>
            <person name="Fujiwara S."/>
            <person name="Wang Z.W."/>
            <person name="Zhang Y.Q."/>
            <person name="Mitsuda N."/>
            <person name="Wang M."/>
            <person name="Liu G.H."/>
            <person name="Pecoraro L."/>
            <person name="Huang H.X."/>
            <person name="Xiao X.J."/>
            <person name="Lin M."/>
            <person name="Wu X.Y."/>
            <person name="Wu W.L."/>
            <person name="Chen Y.Y."/>
            <person name="Chang S.B."/>
            <person name="Sakamoto S."/>
            <person name="Ohme-Takagi M."/>
            <person name="Yagi M."/>
            <person name="Zeng S.J."/>
            <person name="Shen C.Y."/>
            <person name="Yeh C.M."/>
            <person name="Luo Y.B."/>
            <person name="Tsai W.C."/>
            <person name="Van de Peer Y."/>
            <person name="Liu Z.J."/>
        </authorList>
    </citation>
    <scope>NUCLEOTIDE SEQUENCE [LARGE SCALE GENOMIC DNA]</scope>
    <source>
        <tissue evidence="2">The whole plant</tissue>
    </source>
</reference>
<reference evidence="2 3" key="1">
    <citation type="journal article" date="2016" name="Sci. Rep.">
        <title>The Dendrobium catenatum Lindl. genome sequence provides insights into polysaccharide synthase, floral development and adaptive evolution.</title>
        <authorList>
            <person name="Zhang G.Q."/>
            <person name="Xu Q."/>
            <person name="Bian C."/>
            <person name="Tsai W.C."/>
            <person name="Yeh C.M."/>
            <person name="Liu K.W."/>
            <person name="Yoshida K."/>
            <person name="Zhang L.S."/>
            <person name="Chang S.B."/>
            <person name="Chen F."/>
            <person name="Shi Y."/>
            <person name="Su Y.Y."/>
            <person name="Zhang Y.Q."/>
            <person name="Chen L.J."/>
            <person name="Yin Y."/>
            <person name="Lin M."/>
            <person name="Huang H."/>
            <person name="Deng H."/>
            <person name="Wang Z.W."/>
            <person name="Zhu S.L."/>
            <person name="Zhao X."/>
            <person name="Deng C."/>
            <person name="Niu S.C."/>
            <person name="Huang J."/>
            <person name="Wang M."/>
            <person name="Liu G.H."/>
            <person name="Yang H.J."/>
            <person name="Xiao X.J."/>
            <person name="Hsiao Y.Y."/>
            <person name="Wu W.L."/>
            <person name="Chen Y.Y."/>
            <person name="Mitsuda N."/>
            <person name="Ohme-Takagi M."/>
            <person name="Luo Y.B."/>
            <person name="Van de Peer Y."/>
            <person name="Liu Z.J."/>
        </authorList>
    </citation>
    <scope>NUCLEOTIDE SEQUENCE [LARGE SCALE GENOMIC DNA]</scope>
    <source>
        <tissue evidence="2">The whole plant</tissue>
    </source>
</reference>
<dbReference type="EMBL" id="KZ502031">
    <property type="protein sequence ID" value="PKU84799.1"/>
    <property type="molecule type" value="Genomic_DNA"/>
</dbReference>
<protein>
    <submittedName>
        <fullName evidence="2">Uncharacterized protein</fullName>
    </submittedName>
</protein>
<proteinExistence type="predicted"/>
<feature type="region of interest" description="Disordered" evidence="1">
    <location>
        <begin position="14"/>
        <end position="37"/>
    </location>
</feature>